<evidence type="ECO:0000256" key="1">
    <source>
        <dbReference type="SAM" id="Phobius"/>
    </source>
</evidence>
<feature type="transmembrane region" description="Helical" evidence="1">
    <location>
        <begin position="14"/>
        <end position="31"/>
    </location>
</feature>
<reference evidence="2 3" key="1">
    <citation type="journal article" date="2020" name="Nat. Commun.">
        <title>Genome of Tripterygium wilfordii and identification of cytochrome P450 involved in triptolide biosynthesis.</title>
        <authorList>
            <person name="Tu L."/>
            <person name="Su P."/>
            <person name="Zhang Z."/>
            <person name="Gao L."/>
            <person name="Wang J."/>
            <person name="Hu T."/>
            <person name="Zhou J."/>
            <person name="Zhang Y."/>
            <person name="Zhao Y."/>
            <person name="Liu Y."/>
            <person name="Song Y."/>
            <person name="Tong Y."/>
            <person name="Lu Y."/>
            <person name="Yang J."/>
            <person name="Xu C."/>
            <person name="Jia M."/>
            <person name="Peters R.J."/>
            <person name="Huang L."/>
            <person name="Gao W."/>
        </authorList>
    </citation>
    <scope>NUCLEOTIDE SEQUENCE [LARGE SCALE GENOMIC DNA]</scope>
    <source>
        <strain evidence="3">cv. XIE 37</strain>
        <tissue evidence="2">Leaf</tissue>
    </source>
</reference>
<accession>A0A7J7C604</accession>
<proteinExistence type="predicted"/>
<organism evidence="2 3">
    <name type="scientific">Tripterygium wilfordii</name>
    <name type="common">Thunder God vine</name>
    <dbReference type="NCBI Taxonomy" id="458696"/>
    <lineage>
        <taxon>Eukaryota</taxon>
        <taxon>Viridiplantae</taxon>
        <taxon>Streptophyta</taxon>
        <taxon>Embryophyta</taxon>
        <taxon>Tracheophyta</taxon>
        <taxon>Spermatophyta</taxon>
        <taxon>Magnoliopsida</taxon>
        <taxon>eudicotyledons</taxon>
        <taxon>Gunneridae</taxon>
        <taxon>Pentapetalae</taxon>
        <taxon>rosids</taxon>
        <taxon>fabids</taxon>
        <taxon>Celastrales</taxon>
        <taxon>Celastraceae</taxon>
        <taxon>Tripterygium</taxon>
    </lineage>
</organism>
<evidence type="ECO:0000313" key="2">
    <source>
        <dbReference type="EMBL" id="KAF5729574.1"/>
    </source>
</evidence>
<dbReference type="InParanoid" id="A0A7J7C604"/>
<dbReference type="EMBL" id="JAAARO010000021">
    <property type="protein sequence ID" value="KAF5729574.1"/>
    <property type="molecule type" value="Genomic_DNA"/>
</dbReference>
<sequence>MFWSSSEPHHKQEFIFIISNSIYWICCKIPFQSFRMGPIRKFKRRKKAEKKVDQNVLAAAASASLQQPQLEPLDWWDDFSKRITVLQYVYASLLLLLGF</sequence>
<dbReference type="AlphaFoldDB" id="A0A7J7C604"/>
<keyword evidence="3" id="KW-1185">Reference proteome</keyword>
<name>A0A7J7C604_TRIWF</name>
<evidence type="ECO:0000313" key="3">
    <source>
        <dbReference type="Proteomes" id="UP000593562"/>
    </source>
</evidence>
<keyword evidence="1" id="KW-1133">Transmembrane helix</keyword>
<keyword evidence="1" id="KW-0472">Membrane</keyword>
<dbReference type="Proteomes" id="UP000593562">
    <property type="component" value="Unassembled WGS sequence"/>
</dbReference>
<comment type="caution">
    <text evidence="2">The sequence shown here is derived from an EMBL/GenBank/DDBJ whole genome shotgun (WGS) entry which is preliminary data.</text>
</comment>
<protein>
    <submittedName>
        <fullName evidence="2">Uncharacterized protein</fullName>
    </submittedName>
</protein>
<keyword evidence="1" id="KW-0812">Transmembrane</keyword>
<gene>
    <name evidence="2" type="ORF">HS088_TW21G01741</name>
</gene>